<dbReference type="STRING" id="159449.B4N89_04805"/>
<evidence type="ECO:0000256" key="2">
    <source>
        <dbReference type="ARBA" id="ARBA00007520"/>
    </source>
</evidence>
<feature type="domain" description="Major facilitator superfamily (MFS) profile" evidence="10">
    <location>
        <begin position="37"/>
        <end position="516"/>
    </location>
</feature>
<evidence type="ECO:0000313" key="12">
    <source>
        <dbReference type="Proteomes" id="UP000190037"/>
    </source>
</evidence>
<feature type="transmembrane region" description="Helical" evidence="9">
    <location>
        <begin position="249"/>
        <end position="270"/>
    </location>
</feature>
<reference evidence="11 12" key="1">
    <citation type="submission" date="2017-03" db="EMBL/GenBank/DDBJ databases">
        <title>Draft genome sequence of Streptomyces scabrisporus NF3, endophyte isolated from Amphipterygium adstringens.</title>
        <authorList>
            <person name="Vazquez M."/>
            <person name="Ceapa C.D."/>
            <person name="Rodriguez Luna D."/>
            <person name="Sanchez Esquivel S."/>
        </authorList>
    </citation>
    <scope>NUCLEOTIDE SEQUENCE [LARGE SCALE GENOMIC DNA]</scope>
    <source>
        <strain evidence="11 12">NF3</strain>
    </source>
</reference>
<feature type="transmembrane region" description="Helical" evidence="9">
    <location>
        <begin position="102"/>
        <end position="120"/>
    </location>
</feature>
<organism evidence="11 12">
    <name type="scientific">Embleya scabrispora</name>
    <dbReference type="NCBI Taxonomy" id="159449"/>
    <lineage>
        <taxon>Bacteria</taxon>
        <taxon>Bacillati</taxon>
        <taxon>Actinomycetota</taxon>
        <taxon>Actinomycetes</taxon>
        <taxon>Kitasatosporales</taxon>
        <taxon>Streptomycetaceae</taxon>
        <taxon>Embleya</taxon>
    </lineage>
</organism>
<comment type="caution">
    <text evidence="11">The sequence shown here is derived from an EMBL/GenBank/DDBJ whole genome shotgun (WGS) entry which is preliminary data.</text>
</comment>
<evidence type="ECO:0000256" key="9">
    <source>
        <dbReference type="SAM" id="Phobius"/>
    </source>
</evidence>
<keyword evidence="5 9" id="KW-0812">Transmembrane</keyword>
<sequence>MPETETVEQSRGPSNAADAADAAGGDDAVLGRFFRVGISGLMLGMFLAMLDSLIIATSLPTIVGDLGGLDHLSWVITAYLLATAASTAIWGKLGDLYGRKRVFMVSITLFLAGSILSGAAQDMAQLIGFRALQGLGGGGLMVGAMAIIGELVPPRQSGKIQGMMAVMMPAAFVGGPLIGGFLTDHFDWRWVFYVNVPIGIVALILTGLFIHTATPTARAKIDYVGTGLLTVGIVALNLLTSWAGTEYAWGSFQIVGLALVSLVAPVAFGYVQRRVDEPLMPPRMFRDRNFVIAQLLAFLSGAAMFTATNFLPQYTQFARDASSTKGGLLLLPMMLGMVDMMVVAAIIVAKRGRYRIFPILGGALITVGMLLLLILESGTNTLVGSLLTAVIGLGVGCLVQNTVVITMNSVEVRDMGAANGANTLARLIGASLGVALLGVLFTRSVEDTIADRLGASGGGGAPVDDNLTPERLRALPAPVRDAFADGMTSGLHAVAIGGAVIGVLTIAAAWLIREVPLRDTNAKAAEGGEPENAGAGTDGARCEAAPAAGSRMAPNPEALSGTAPVSRPVR</sequence>
<evidence type="ECO:0000259" key="10">
    <source>
        <dbReference type="PROSITE" id="PS50850"/>
    </source>
</evidence>
<name>A0A1T3NU78_9ACTN</name>
<dbReference type="InterPro" id="IPR020846">
    <property type="entry name" value="MFS_dom"/>
</dbReference>
<dbReference type="InterPro" id="IPR011701">
    <property type="entry name" value="MFS"/>
</dbReference>
<dbReference type="Gene3D" id="1.20.1720.10">
    <property type="entry name" value="Multidrug resistance protein D"/>
    <property type="match status" value="1"/>
</dbReference>
<feature type="transmembrane region" description="Helical" evidence="9">
    <location>
        <begin position="164"/>
        <end position="182"/>
    </location>
</feature>
<feature type="transmembrane region" description="Helical" evidence="9">
    <location>
        <begin position="290"/>
        <end position="308"/>
    </location>
</feature>
<dbReference type="SUPFAM" id="SSF103473">
    <property type="entry name" value="MFS general substrate transporter"/>
    <property type="match status" value="1"/>
</dbReference>
<keyword evidence="3" id="KW-0813">Transport</keyword>
<dbReference type="PANTHER" id="PTHR23501">
    <property type="entry name" value="MAJOR FACILITATOR SUPERFAMILY"/>
    <property type="match status" value="1"/>
</dbReference>
<feature type="transmembrane region" description="Helical" evidence="9">
    <location>
        <begin position="356"/>
        <end position="375"/>
    </location>
</feature>
<dbReference type="EMBL" id="MWQN01000001">
    <property type="protein sequence ID" value="OPC80358.1"/>
    <property type="molecule type" value="Genomic_DNA"/>
</dbReference>
<accession>A0A1T3NU78</accession>
<dbReference type="OrthoDB" id="7375466at2"/>
<dbReference type="AlphaFoldDB" id="A0A1T3NU78"/>
<feature type="transmembrane region" description="Helical" evidence="9">
    <location>
        <begin position="40"/>
        <end position="59"/>
    </location>
</feature>
<feature type="transmembrane region" description="Helical" evidence="9">
    <location>
        <begin position="381"/>
        <end position="403"/>
    </location>
</feature>
<dbReference type="InterPro" id="IPR036259">
    <property type="entry name" value="MFS_trans_sf"/>
</dbReference>
<evidence type="ECO:0000256" key="5">
    <source>
        <dbReference type="ARBA" id="ARBA00022692"/>
    </source>
</evidence>
<proteinExistence type="inferred from homology"/>
<dbReference type="GO" id="GO:0005886">
    <property type="term" value="C:plasma membrane"/>
    <property type="evidence" value="ECO:0007669"/>
    <property type="project" value="UniProtKB-SubCell"/>
</dbReference>
<evidence type="ECO:0000256" key="8">
    <source>
        <dbReference type="SAM" id="MobiDB-lite"/>
    </source>
</evidence>
<keyword evidence="6 9" id="KW-1133">Transmembrane helix</keyword>
<dbReference type="NCBIfam" id="TIGR00711">
    <property type="entry name" value="efflux_EmrB"/>
    <property type="match status" value="1"/>
</dbReference>
<feature type="region of interest" description="Disordered" evidence="8">
    <location>
        <begin position="522"/>
        <end position="570"/>
    </location>
</feature>
<feature type="transmembrane region" description="Helical" evidence="9">
    <location>
        <begin position="223"/>
        <end position="243"/>
    </location>
</feature>
<feature type="transmembrane region" description="Helical" evidence="9">
    <location>
        <begin position="490"/>
        <end position="512"/>
    </location>
</feature>
<feature type="transmembrane region" description="Helical" evidence="9">
    <location>
        <begin position="71"/>
        <end position="90"/>
    </location>
</feature>
<feature type="transmembrane region" description="Helical" evidence="9">
    <location>
        <begin position="424"/>
        <end position="442"/>
    </location>
</feature>
<gene>
    <name evidence="11" type="ORF">B4N89_04805</name>
</gene>
<keyword evidence="12" id="KW-1185">Reference proteome</keyword>
<dbReference type="Proteomes" id="UP000190037">
    <property type="component" value="Unassembled WGS sequence"/>
</dbReference>
<dbReference type="Gene3D" id="1.20.1250.20">
    <property type="entry name" value="MFS general substrate transporter like domains"/>
    <property type="match status" value="1"/>
</dbReference>
<feature type="region of interest" description="Disordered" evidence="8">
    <location>
        <begin position="1"/>
        <end position="22"/>
    </location>
</feature>
<comment type="subcellular location">
    <subcellularLocation>
        <location evidence="1">Cell membrane</location>
        <topology evidence="1">Multi-pass membrane protein</topology>
    </subcellularLocation>
</comment>
<evidence type="ECO:0000256" key="4">
    <source>
        <dbReference type="ARBA" id="ARBA00022475"/>
    </source>
</evidence>
<evidence type="ECO:0000256" key="1">
    <source>
        <dbReference type="ARBA" id="ARBA00004651"/>
    </source>
</evidence>
<evidence type="ECO:0000256" key="3">
    <source>
        <dbReference type="ARBA" id="ARBA00022448"/>
    </source>
</evidence>
<feature type="transmembrane region" description="Helical" evidence="9">
    <location>
        <begin position="188"/>
        <end position="211"/>
    </location>
</feature>
<dbReference type="CDD" id="cd17502">
    <property type="entry name" value="MFS_Azr1_MDR_like"/>
    <property type="match status" value="1"/>
</dbReference>
<feature type="transmembrane region" description="Helical" evidence="9">
    <location>
        <begin position="328"/>
        <end position="349"/>
    </location>
</feature>
<dbReference type="Pfam" id="PF07690">
    <property type="entry name" value="MFS_1"/>
    <property type="match status" value="1"/>
</dbReference>
<dbReference type="PANTHER" id="PTHR23501:SF197">
    <property type="entry name" value="COMD"/>
    <property type="match status" value="1"/>
</dbReference>
<dbReference type="PRINTS" id="PR01036">
    <property type="entry name" value="TCRTETB"/>
</dbReference>
<evidence type="ECO:0000313" key="11">
    <source>
        <dbReference type="EMBL" id="OPC80358.1"/>
    </source>
</evidence>
<dbReference type="InterPro" id="IPR004638">
    <property type="entry name" value="EmrB-like"/>
</dbReference>
<dbReference type="GO" id="GO:0022857">
    <property type="term" value="F:transmembrane transporter activity"/>
    <property type="evidence" value="ECO:0007669"/>
    <property type="project" value="InterPro"/>
</dbReference>
<keyword evidence="7 9" id="KW-0472">Membrane</keyword>
<feature type="compositionally biased region" description="Low complexity" evidence="8">
    <location>
        <begin position="524"/>
        <end position="535"/>
    </location>
</feature>
<evidence type="ECO:0000256" key="7">
    <source>
        <dbReference type="ARBA" id="ARBA00023136"/>
    </source>
</evidence>
<dbReference type="RefSeq" id="WP_078974617.1">
    <property type="nucleotide sequence ID" value="NZ_MWQN01000001.1"/>
</dbReference>
<protein>
    <submittedName>
        <fullName evidence="11">MFS transporter</fullName>
    </submittedName>
</protein>
<dbReference type="PROSITE" id="PS50850">
    <property type="entry name" value="MFS"/>
    <property type="match status" value="1"/>
</dbReference>
<keyword evidence="4" id="KW-1003">Cell membrane</keyword>
<evidence type="ECO:0000256" key="6">
    <source>
        <dbReference type="ARBA" id="ARBA00022989"/>
    </source>
</evidence>
<comment type="similarity">
    <text evidence="2">Belongs to the major facilitator superfamily. TCR/Tet family.</text>
</comment>
<feature type="transmembrane region" description="Helical" evidence="9">
    <location>
        <begin position="132"/>
        <end position="152"/>
    </location>
</feature>
<dbReference type="FunFam" id="1.20.1720.10:FF:000004">
    <property type="entry name" value="EmrB/QacA family drug resistance transporter"/>
    <property type="match status" value="1"/>
</dbReference>